<dbReference type="AlphaFoldDB" id="A0AAD3NEP5"/>
<organism evidence="1 2">
    <name type="scientific">Lates japonicus</name>
    <name type="common">Japanese lates</name>
    <dbReference type="NCBI Taxonomy" id="270547"/>
    <lineage>
        <taxon>Eukaryota</taxon>
        <taxon>Metazoa</taxon>
        <taxon>Chordata</taxon>
        <taxon>Craniata</taxon>
        <taxon>Vertebrata</taxon>
        <taxon>Euteleostomi</taxon>
        <taxon>Actinopterygii</taxon>
        <taxon>Neopterygii</taxon>
        <taxon>Teleostei</taxon>
        <taxon>Neoteleostei</taxon>
        <taxon>Acanthomorphata</taxon>
        <taxon>Carangaria</taxon>
        <taxon>Carangaria incertae sedis</taxon>
        <taxon>Centropomidae</taxon>
        <taxon>Lates</taxon>
    </lineage>
</organism>
<dbReference type="Proteomes" id="UP001279410">
    <property type="component" value="Unassembled WGS sequence"/>
</dbReference>
<comment type="caution">
    <text evidence="1">The sequence shown here is derived from an EMBL/GenBank/DDBJ whole genome shotgun (WGS) entry which is preliminary data.</text>
</comment>
<name>A0AAD3NEP5_LATJO</name>
<dbReference type="InterPro" id="IPR027941">
    <property type="entry name" value="PLAC9"/>
</dbReference>
<evidence type="ECO:0000313" key="2">
    <source>
        <dbReference type="Proteomes" id="UP001279410"/>
    </source>
</evidence>
<proteinExistence type="predicted"/>
<gene>
    <name evidence="1" type="ORF">AKAME5_002200700</name>
</gene>
<sequence>MILTEANQRRLRIINNTLPGRQLYASTPSPEPDLRPRAVRSSACQEHTNLHSRLDVVEKKVEDTVEKLEAELAALLDEIEAPKWRPLLDNTGKTAVDILEDPEQRGQS</sequence>
<accession>A0AAD3NEP5</accession>
<evidence type="ECO:0000313" key="1">
    <source>
        <dbReference type="EMBL" id="GLD70689.1"/>
    </source>
</evidence>
<reference evidence="1" key="1">
    <citation type="submission" date="2022-08" db="EMBL/GenBank/DDBJ databases">
        <title>Genome sequencing of akame (Lates japonicus).</title>
        <authorList>
            <person name="Hashiguchi Y."/>
            <person name="Takahashi H."/>
        </authorList>
    </citation>
    <scope>NUCLEOTIDE SEQUENCE</scope>
    <source>
        <strain evidence="1">Kochi</strain>
    </source>
</reference>
<keyword evidence="2" id="KW-1185">Reference proteome</keyword>
<dbReference type="Pfam" id="PF15205">
    <property type="entry name" value="PLAC9"/>
    <property type="match status" value="1"/>
</dbReference>
<protein>
    <submittedName>
        <fullName evidence="1">Placenta-specific protein 9</fullName>
    </submittedName>
</protein>
<dbReference type="EMBL" id="BRZM01000409">
    <property type="protein sequence ID" value="GLD70689.1"/>
    <property type="molecule type" value="Genomic_DNA"/>
</dbReference>